<evidence type="ECO:0000259" key="2">
    <source>
        <dbReference type="Pfam" id="PF16640"/>
    </source>
</evidence>
<dbReference type="Proteomes" id="UP001596087">
    <property type="component" value="Unassembled WGS sequence"/>
</dbReference>
<dbReference type="NCBIfam" id="TIGR04534">
    <property type="entry name" value="ELWxxDGT_rpt"/>
    <property type="match status" value="1"/>
</dbReference>
<accession>A0ABW0BRT4</accession>
<dbReference type="Gene3D" id="2.60.40.10">
    <property type="entry name" value="Immunoglobulins"/>
    <property type="match status" value="1"/>
</dbReference>
<evidence type="ECO:0000313" key="4">
    <source>
        <dbReference type="Proteomes" id="UP001596087"/>
    </source>
</evidence>
<evidence type="ECO:0000256" key="1">
    <source>
        <dbReference type="SAM" id="SignalP"/>
    </source>
</evidence>
<dbReference type="EMBL" id="JBHSKD010000027">
    <property type="protein sequence ID" value="MFC5179321.1"/>
    <property type="molecule type" value="Genomic_DNA"/>
</dbReference>
<reference evidence="4" key="1">
    <citation type="journal article" date="2019" name="Int. J. Syst. Evol. Microbiol.">
        <title>The Global Catalogue of Microorganisms (GCM) 10K type strain sequencing project: providing services to taxonomists for standard genome sequencing and annotation.</title>
        <authorList>
            <consortium name="The Broad Institute Genomics Platform"/>
            <consortium name="The Broad Institute Genome Sequencing Center for Infectious Disease"/>
            <person name="Wu L."/>
            <person name="Ma J."/>
        </authorList>
    </citation>
    <scope>NUCLEOTIDE SEQUENCE [LARGE SCALE GENOMIC DNA]</scope>
    <source>
        <strain evidence="4">DFY41</strain>
    </source>
</reference>
<comment type="caution">
    <text evidence="3">The sequence shown here is derived from an EMBL/GenBank/DDBJ whole genome shotgun (WGS) entry which is preliminary data.</text>
</comment>
<proteinExistence type="predicted"/>
<sequence>MRRSLPVTLVTALATTVPLALVGLPAQAADGFAPQPHVLLDANPGDTASDPDHFTRVGDQLFFIASDPDHGNEPWVSDGTAAGTHLVADLAPGTDSSYIDQLTAFRGKLYFVYGTVESQLWVSDGTEAGTRVLLDTYPDGSDRVGFLARAGGALWFSAVTDPGSGATGDEPWTSDGTAAGTHQVADIALGAESSGPRYFSAVGDVVVFAAADADGQELWRTNGTAAGTQQVLDIEQPGTSSPSPLTGTTAFFPTGDGSVYFSAFSSGAGTELWRTDGTTAGTALVHDVPDASGTPGWPARLGRLTYFAATDAAGKELWRTDGTDAGTVQVADVNPDFSGNVEGLTVLDGFVYFRATGPSATFQLWRSDGTEAGTTLVDEIKPGGDVSMSLPVTVGDRLWFEADDGVVGSELWSSDGTEAGTDVAADIWSGPVGGCCGTPPTAVGNTVAFAAETESLGAEPWLLSAIASRTSATPADSYSAKQARKRAIRVPVRVTGAQDLTGTVRLLKGGTVVGKASLTGGKASVRIAKRLPVGETRLKAAYSGSFDAARSTSKAFVVRVRG</sequence>
<feature type="signal peptide" evidence="1">
    <location>
        <begin position="1"/>
        <end position="28"/>
    </location>
</feature>
<name>A0ABW0BRT4_9ACTN</name>
<dbReference type="InterPro" id="IPR032109">
    <property type="entry name" value="Big_3_5"/>
</dbReference>
<keyword evidence="4" id="KW-1185">Reference proteome</keyword>
<feature type="domain" description="Bacterial Ig-like" evidence="2">
    <location>
        <begin position="487"/>
        <end position="560"/>
    </location>
</feature>
<evidence type="ECO:0000313" key="3">
    <source>
        <dbReference type="EMBL" id="MFC5179321.1"/>
    </source>
</evidence>
<feature type="chain" id="PRO_5046950098" evidence="1">
    <location>
        <begin position="29"/>
        <end position="562"/>
    </location>
</feature>
<keyword evidence="1" id="KW-0732">Signal</keyword>
<dbReference type="RefSeq" id="WP_378593354.1">
    <property type="nucleotide sequence ID" value="NZ_JBHSKD010000027.1"/>
</dbReference>
<dbReference type="Pfam" id="PF16640">
    <property type="entry name" value="Big_3_5"/>
    <property type="match status" value="1"/>
</dbReference>
<dbReference type="InterPro" id="IPR013783">
    <property type="entry name" value="Ig-like_fold"/>
</dbReference>
<gene>
    <name evidence="3" type="ORF">ACFPGP_21750</name>
</gene>
<dbReference type="InterPro" id="IPR030916">
    <property type="entry name" value="ELWxxDGT_rpt"/>
</dbReference>
<organism evidence="3 4">
    <name type="scientific">Nocardioides taihuensis</name>
    <dbReference type="NCBI Taxonomy" id="1835606"/>
    <lineage>
        <taxon>Bacteria</taxon>
        <taxon>Bacillati</taxon>
        <taxon>Actinomycetota</taxon>
        <taxon>Actinomycetes</taxon>
        <taxon>Propionibacteriales</taxon>
        <taxon>Nocardioidaceae</taxon>
        <taxon>Nocardioides</taxon>
    </lineage>
</organism>
<protein>
    <submittedName>
        <fullName evidence="3">ELWxxDGT repeat protein</fullName>
    </submittedName>
</protein>